<proteinExistence type="predicted"/>
<comment type="caution">
    <text evidence="2">The sequence shown here is derived from an EMBL/GenBank/DDBJ whole genome shotgun (WGS) entry which is preliminary data.</text>
</comment>
<evidence type="ECO:0000313" key="2">
    <source>
        <dbReference type="EMBL" id="KAK4222770.1"/>
    </source>
</evidence>
<evidence type="ECO:0000313" key="3">
    <source>
        <dbReference type="Proteomes" id="UP001301958"/>
    </source>
</evidence>
<keyword evidence="3" id="KW-1185">Reference proteome</keyword>
<reference evidence="2" key="1">
    <citation type="journal article" date="2023" name="Mol. Phylogenet. Evol.">
        <title>Genome-scale phylogeny and comparative genomics of the fungal order Sordariales.</title>
        <authorList>
            <person name="Hensen N."/>
            <person name="Bonometti L."/>
            <person name="Westerberg I."/>
            <person name="Brannstrom I.O."/>
            <person name="Guillou S."/>
            <person name="Cros-Aarteil S."/>
            <person name="Calhoun S."/>
            <person name="Haridas S."/>
            <person name="Kuo A."/>
            <person name="Mondo S."/>
            <person name="Pangilinan J."/>
            <person name="Riley R."/>
            <person name="LaButti K."/>
            <person name="Andreopoulos B."/>
            <person name="Lipzen A."/>
            <person name="Chen C."/>
            <person name="Yan M."/>
            <person name="Daum C."/>
            <person name="Ng V."/>
            <person name="Clum A."/>
            <person name="Steindorff A."/>
            <person name="Ohm R.A."/>
            <person name="Martin F."/>
            <person name="Silar P."/>
            <person name="Natvig D.O."/>
            <person name="Lalanne C."/>
            <person name="Gautier V."/>
            <person name="Ament-Velasquez S.L."/>
            <person name="Kruys A."/>
            <person name="Hutchinson M.I."/>
            <person name="Powell A.J."/>
            <person name="Barry K."/>
            <person name="Miller A.N."/>
            <person name="Grigoriev I.V."/>
            <person name="Debuchy R."/>
            <person name="Gladieux P."/>
            <person name="Hiltunen Thoren M."/>
            <person name="Johannesson H."/>
        </authorList>
    </citation>
    <scope>NUCLEOTIDE SEQUENCE</scope>
    <source>
        <strain evidence="2">CBS 990.96</strain>
    </source>
</reference>
<dbReference type="EMBL" id="MU865455">
    <property type="protein sequence ID" value="KAK4222770.1"/>
    <property type="molecule type" value="Genomic_DNA"/>
</dbReference>
<feature type="region of interest" description="Disordered" evidence="1">
    <location>
        <begin position="174"/>
        <end position="227"/>
    </location>
</feature>
<dbReference type="Proteomes" id="UP001301958">
    <property type="component" value="Unassembled WGS sequence"/>
</dbReference>
<evidence type="ECO:0000256" key="1">
    <source>
        <dbReference type="SAM" id="MobiDB-lite"/>
    </source>
</evidence>
<accession>A0AAN6YRT7</accession>
<sequence>MQATTNCLSQITTAKSQTDLFLTALNADLSDLAKYSNPQRLLRWQTDPNTNQEYLHEPSPSNLDTAAERGRALGQLAADIYWTTAYLSANIGYRGLDTLAGPIIRIIEPGSKVSGFLTDLLGDGKAFSDYMADVYEKEARENPYRYLGYDELNGICFRYSEKCTDKKTGIPYLNENYNGPKDTPGSEKDPGKGPFELPGLELNLDPTLPDDDLSGVDPNGPESGEIIEGSDGVLVTIDPDADPEAFLKACVKKEEAALIRSIGTTRIAIDEADSGPVTEVEKREDAERKLMMGMCDKEYFGKEYCDVWKQERWRVPVTPEMQQNLQTMQAIRFAACPRPGAGRLDLSCDKARKELDKRYVVDDLGVMVVGALFPAPQSPILKVAPLRINQAAWRPEKNTSSIFLPPVKVAAIGPITLPSVTRIGPPTARLPPFITLTTTRRPLTTPKLSTTIKIIPTRILTPTQ</sequence>
<name>A0AAN6YRT7_9PEZI</name>
<dbReference type="AlphaFoldDB" id="A0AAN6YRT7"/>
<reference evidence="2" key="2">
    <citation type="submission" date="2023-05" db="EMBL/GenBank/DDBJ databases">
        <authorList>
            <consortium name="Lawrence Berkeley National Laboratory"/>
            <person name="Steindorff A."/>
            <person name="Hensen N."/>
            <person name="Bonometti L."/>
            <person name="Westerberg I."/>
            <person name="Brannstrom I.O."/>
            <person name="Guillou S."/>
            <person name="Cros-Aarteil S."/>
            <person name="Calhoun S."/>
            <person name="Haridas S."/>
            <person name="Kuo A."/>
            <person name="Mondo S."/>
            <person name="Pangilinan J."/>
            <person name="Riley R."/>
            <person name="Labutti K."/>
            <person name="Andreopoulos B."/>
            <person name="Lipzen A."/>
            <person name="Chen C."/>
            <person name="Yanf M."/>
            <person name="Daum C."/>
            <person name="Ng V."/>
            <person name="Clum A."/>
            <person name="Ohm R."/>
            <person name="Martin F."/>
            <person name="Silar P."/>
            <person name="Natvig D."/>
            <person name="Lalanne C."/>
            <person name="Gautier V."/>
            <person name="Ament-Velasquez S.L."/>
            <person name="Kruys A."/>
            <person name="Hutchinson M.I."/>
            <person name="Powell A.J."/>
            <person name="Barry K."/>
            <person name="Miller A.N."/>
            <person name="Grigoriev I.V."/>
            <person name="Debuchy R."/>
            <person name="Gladieux P."/>
            <person name="Thoren M.H."/>
            <person name="Johannesson H."/>
        </authorList>
    </citation>
    <scope>NUCLEOTIDE SEQUENCE</scope>
    <source>
        <strain evidence="2">CBS 990.96</strain>
    </source>
</reference>
<gene>
    <name evidence="2" type="ORF">QBC38DRAFT_489073</name>
</gene>
<protein>
    <submittedName>
        <fullName evidence="2">Uncharacterized protein</fullName>
    </submittedName>
</protein>
<organism evidence="2 3">
    <name type="scientific">Podospora fimiseda</name>
    <dbReference type="NCBI Taxonomy" id="252190"/>
    <lineage>
        <taxon>Eukaryota</taxon>
        <taxon>Fungi</taxon>
        <taxon>Dikarya</taxon>
        <taxon>Ascomycota</taxon>
        <taxon>Pezizomycotina</taxon>
        <taxon>Sordariomycetes</taxon>
        <taxon>Sordariomycetidae</taxon>
        <taxon>Sordariales</taxon>
        <taxon>Podosporaceae</taxon>
        <taxon>Podospora</taxon>
    </lineage>
</organism>